<reference evidence="2" key="1">
    <citation type="journal article" date="2018" name="Genome Biol. Evol.">
        <title>Genomics and development of Lentinus tigrinus, a white-rot wood-decaying mushroom with dimorphic fruiting bodies.</title>
        <authorList>
            <person name="Wu B."/>
            <person name="Xu Z."/>
            <person name="Knudson A."/>
            <person name="Carlson A."/>
            <person name="Chen N."/>
            <person name="Kovaka S."/>
            <person name="LaButti K."/>
            <person name="Lipzen A."/>
            <person name="Pennachio C."/>
            <person name="Riley R."/>
            <person name="Schakwitz W."/>
            <person name="Umezawa K."/>
            <person name="Ohm R.A."/>
            <person name="Grigoriev I.V."/>
            <person name="Nagy L.G."/>
            <person name="Gibbons J."/>
            <person name="Hibbett D."/>
        </authorList>
    </citation>
    <scope>NUCLEOTIDE SEQUENCE [LARGE SCALE GENOMIC DNA]</scope>
    <source>
        <strain evidence="2">ALCF2SS1-6</strain>
    </source>
</reference>
<sequence>MVRSLVHPPNRYAVIRTDPEAMLKDLGLDDPDTLKEAQCMLRKKYLVYLEWPGELPMPGMRWCRYYVSPIGTTLRPPDESSGITSDMVVPIAPNKGHTPERQPIHPTPSFPFSNCYHWIFNDVTVRLRVHTEGVEHDGAIKLPAAEHLAMKDAFSLDCERINAFYDDKGEPSAETADSSEQIAANASSTCEDNPSETVLPVESAQVQDGDRNHVLSDIYYRLVTQRGLQKSGPPSHCDDKSLDSSSEDASGSHDSQKRSSVTTMTSRDQGFDIFGWDPDANTAKIPLVDAWLDLENHFTEDNITSPLELNKEFEQIEA</sequence>
<evidence type="ECO:0000313" key="2">
    <source>
        <dbReference type="EMBL" id="RPD57889.1"/>
    </source>
</evidence>
<dbReference type="STRING" id="1328759.A0A5C2S4M1"/>
<keyword evidence="3" id="KW-1185">Reference proteome</keyword>
<feature type="region of interest" description="Disordered" evidence="1">
    <location>
        <begin position="169"/>
        <end position="197"/>
    </location>
</feature>
<feature type="compositionally biased region" description="Polar residues" evidence="1">
    <location>
        <begin position="175"/>
        <end position="196"/>
    </location>
</feature>
<feature type="region of interest" description="Disordered" evidence="1">
    <location>
        <begin position="227"/>
        <end position="264"/>
    </location>
</feature>
<evidence type="ECO:0000313" key="3">
    <source>
        <dbReference type="Proteomes" id="UP000313359"/>
    </source>
</evidence>
<dbReference type="Proteomes" id="UP000313359">
    <property type="component" value="Unassembled WGS sequence"/>
</dbReference>
<evidence type="ECO:0000256" key="1">
    <source>
        <dbReference type="SAM" id="MobiDB-lite"/>
    </source>
</evidence>
<proteinExistence type="predicted"/>
<gene>
    <name evidence="2" type="ORF">L227DRAFT_506106</name>
</gene>
<name>A0A5C2S4M1_9APHY</name>
<accession>A0A5C2S4M1</accession>
<protein>
    <submittedName>
        <fullName evidence="2">Uncharacterized protein</fullName>
    </submittedName>
</protein>
<dbReference type="OrthoDB" id="2753716at2759"/>
<dbReference type="AlphaFoldDB" id="A0A5C2S4M1"/>
<dbReference type="EMBL" id="ML122278">
    <property type="protein sequence ID" value="RPD57889.1"/>
    <property type="molecule type" value="Genomic_DNA"/>
</dbReference>
<organism evidence="2 3">
    <name type="scientific">Lentinus tigrinus ALCF2SS1-6</name>
    <dbReference type="NCBI Taxonomy" id="1328759"/>
    <lineage>
        <taxon>Eukaryota</taxon>
        <taxon>Fungi</taxon>
        <taxon>Dikarya</taxon>
        <taxon>Basidiomycota</taxon>
        <taxon>Agaricomycotina</taxon>
        <taxon>Agaricomycetes</taxon>
        <taxon>Polyporales</taxon>
        <taxon>Polyporaceae</taxon>
        <taxon>Lentinus</taxon>
    </lineage>
</organism>